<dbReference type="InterPro" id="IPR009056">
    <property type="entry name" value="Cyt_c-like_dom"/>
</dbReference>
<dbReference type="GO" id="GO:0009055">
    <property type="term" value="F:electron transfer activity"/>
    <property type="evidence" value="ECO:0007669"/>
    <property type="project" value="InterPro"/>
</dbReference>
<feature type="domain" description="Cytochrome c" evidence="4">
    <location>
        <begin position="99"/>
        <end position="199"/>
    </location>
</feature>
<dbReference type="PANTHER" id="PTHR35008:SF8">
    <property type="entry name" value="ALCOHOL DEHYDROGENASE CYTOCHROME C SUBUNIT"/>
    <property type="match status" value="1"/>
</dbReference>
<keyword evidence="2" id="KW-0479">Metal-binding</keyword>
<dbReference type="InterPro" id="IPR036909">
    <property type="entry name" value="Cyt_c-like_dom_sf"/>
</dbReference>
<evidence type="ECO:0000313" key="5">
    <source>
        <dbReference type="EMBL" id="SFV75176.1"/>
    </source>
</evidence>
<evidence type="ECO:0000256" key="1">
    <source>
        <dbReference type="ARBA" id="ARBA00022617"/>
    </source>
</evidence>
<dbReference type="InterPro" id="IPR051459">
    <property type="entry name" value="Cytochrome_c-type_DH"/>
</dbReference>
<feature type="domain" description="Cytochrome c" evidence="4">
    <location>
        <begin position="306"/>
        <end position="383"/>
    </location>
</feature>
<dbReference type="GO" id="GO:0046872">
    <property type="term" value="F:metal ion binding"/>
    <property type="evidence" value="ECO:0007669"/>
    <property type="project" value="UniProtKB-KW"/>
</dbReference>
<evidence type="ECO:0000256" key="2">
    <source>
        <dbReference type="ARBA" id="ARBA00022723"/>
    </source>
</evidence>
<reference evidence="5" key="1">
    <citation type="submission" date="2016-10" db="EMBL/GenBank/DDBJ databases">
        <authorList>
            <person name="de Groot N.N."/>
        </authorList>
    </citation>
    <scope>NUCLEOTIDE SEQUENCE</scope>
</reference>
<name>A0A1W1D425_9ZZZZ</name>
<organism evidence="5">
    <name type="scientific">hydrothermal vent metagenome</name>
    <dbReference type="NCBI Taxonomy" id="652676"/>
    <lineage>
        <taxon>unclassified sequences</taxon>
        <taxon>metagenomes</taxon>
        <taxon>ecological metagenomes</taxon>
    </lineage>
</organism>
<protein>
    <submittedName>
        <fullName evidence="5">Membrane c-type cytochrome cy</fullName>
    </submittedName>
</protein>
<dbReference type="PROSITE" id="PS51007">
    <property type="entry name" value="CYTC"/>
    <property type="match status" value="2"/>
</dbReference>
<accession>A0A1W1D425</accession>
<gene>
    <name evidence="5" type="ORF">MNB_SM-3-1265</name>
</gene>
<evidence type="ECO:0000256" key="3">
    <source>
        <dbReference type="ARBA" id="ARBA00023004"/>
    </source>
</evidence>
<dbReference type="PROSITE" id="PS51257">
    <property type="entry name" value="PROKAR_LIPOPROTEIN"/>
    <property type="match status" value="1"/>
</dbReference>
<dbReference type="EMBL" id="FPHP01000018">
    <property type="protein sequence ID" value="SFV75176.1"/>
    <property type="molecule type" value="Genomic_DNA"/>
</dbReference>
<evidence type="ECO:0000259" key="4">
    <source>
        <dbReference type="PROSITE" id="PS51007"/>
    </source>
</evidence>
<dbReference type="Gene3D" id="1.10.760.10">
    <property type="entry name" value="Cytochrome c-like domain"/>
    <property type="match status" value="2"/>
</dbReference>
<dbReference type="Pfam" id="PF13442">
    <property type="entry name" value="Cytochrome_CBB3"/>
    <property type="match status" value="1"/>
</dbReference>
<dbReference type="SUPFAM" id="SSF46626">
    <property type="entry name" value="Cytochrome c"/>
    <property type="match status" value="2"/>
</dbReference>
<dbReference type="AlphaFoldDB" id="A0A1W1D425"/>
<keyword evidence="3" id="KW-0408">Iron</keyword>
<sequence length="383" mass="42085">MFKLNKKSIALASIATIATIFTGCIGDATPKEEKTVAHKADISGGVNYPIVGDHTGPYKVNPQIIGLKINNGRTPTPNELKAWNVDIMPDGTGLPEGEGSVEEGEAIYEEKCQVCHGDFGSGGGGYPALAKGNAYELHKTLTNQRNLPDKDGPVRVFGSYWPQASTLWWYIRDAMPHTKSKTLSNDEVYALVAYILNLNEMEIDGEEVDDEYVLNREKFLKIKMPNRDGFEPKIDGPNGLENVRKYYANPHNYGAKKVNPSERCMTDCQRKTAKVVHIQNGGISEFNPPLSVKRDLPKQENDPAYKVTFDAQKAYKENCTMCHGAVAPAAGDKDAWAPILAKGRDKVYANGLSGTDRGMPARGGSSLSDKEFKSVVDYMLTFK</sequence>
<dbReference type="PANTHER" id="PTHR35008">
    <property type="entry name" value="BLL4482 PROTEIN-RELATED"/>
    <property type="match status" value="1"/>
</dbReference>
<keyword evidence="1" id="KW-0349">Heme</keyword>
<proteinExistence type="predicted"/>
<dbReference type="GO" id="GO:0020037">
    <property type="term" value="F:heme binding"/>
    <property type="evidence" value="ECO:0007669"/>
    <property type="project" value="InterPro"/>
</dbReference>
<dbReference type="Pfam" id="PF00034">
    <property type="entry name" value="Cytochrom_C"/>
    <property type="match status" value="1"/>
</dbReference>